<evidence type="ECO:0008006" key="4">
    <source>
        <dbReference type="Google" id="ProtNLM"/>
    </source>
</evidence>
<dbReference type="Proteomes" id="UP000017746">
    <property type="component" value="Chromosome"/>
</dbReference>
<dbReference type="HOGENOM" id="CLU_1764066_0_0_11"/>
<evidence type="ECO:0000313" key="2">
    <source>
        <dbReference type="EMBL" id="AGZ39480.1"/>
    </source>
</evidence>
<reference evidence="2 3" key="1">
    <citation type="journal article" date="2014" name="J. Biotechnol.">
        <title>Complete genome sequence of the actinobacterium Actinoplanes friuliensis HAG 010964, producer of the lipopeptide antibiotic friulimycin.</title>
        <authorList>
            <person name="Ruckert C."/>
            <person name="Szczepanowski R."/>
            <person name="Albersmeier A."/>
            <person name="Goesmann A."/>
            <person name="Fischer N."/>
            <person name="Steinkamper A."/>
            <person name="Puhler A."/>
            <person name="Biener R."/>
            <person name="Schwartz D."/>
            <person name="Kalinowski J."/>
        </authorList>
    </citation>
    <scope>NUCLEOTIDE SEQUENCE [LARGE SCALE GENOMIC DNA]</scope>
    <source>
        <strain evidence="2 3">DSM 7358</strain>
    </source>
</reference>
<keyword evidence="3" id="KW-1185">Reference proteome</keyword>
<gene>
    <name evidence="2" type="ORF">AFR_05955</name>
</gene>
<dbReference type="OrthoDB" id="3373017at2"/>
<evidence type="ECO:0000313" key="3">
    <source>
        <dbReference type="Proteomes" id="UP000017746"/>
    </source>
</evidence>
<dbReference type="EMBL" id="CP006272">
    <property type="protein sequence ID" value="AGZ39480.1"/>
    <property type="molecule type" value="Genomic_DNA"/>
</dbReference>
<keyword evidence="1" id="KW-0472">Membrane</keyword>
<dbReference type="RefSeq" id="WP_023359011.1">
    <property type="nucleotide sequence ID" value="NC_022657.1"/>
</dbReference>
<dbReference type="STRING" id="1246995.AFR_05955"/>
<keyword evidence="1" id="KW-1133">Transmembrane helix</keyword>
<keyword evidence="1" id="KW-0812">Transmembrane</keyword>
<dbReference type="KEGG" id="afs:AFR_05955"/>
<dbReference type="InterPro" id="IPR012902">
    <property type="entry name" value="N_methyl_site"/>
</dbReference>
<proteinExistence type="predicted"/>
<sequence>MTRKAPGDAGFTLVEVLTALGVIGVVATAVTTFFVRSMVLIDIEGTRQTAIQVASLGMEQLRSQPAATALTWLTDHRLEKVEKVQPEGADGKTFKRWWDVPAAGSLIPATVHVTWTERGCTPERCSYTTTTMISTSTLEPVFDSVAK</sequence>
<dbReference type="NCBIfam" id="TIGR02532">
    <property type="entry name" value="IV_pilin_GFxxxE"/>
    <property type="match status" value="1"/>
</dbReference>
<dbReference type="PROSITE" id="PS00409">
    <property type="entry name" value="PROKAR_NTER_METHYL"/>
    <property type="match status" value="1"/>
</dbReference>
<dbReference type="PATRIC" id="fig|1246995.3.peg.1210"/>
<feature type="transmembrane region" description="Helical" evidence="1">
    <location>
        <begin position="12"/>
        <end position="35"/>
    </location>
</feature>
<dbReference type="Pfam" id="PF07963">
    <property type="entry name" value="N_methyl"/>
    <property type="match status" value="1"/>
</dbReference>
<dbReference type="eggNOG" id="COG4967">
    <property type="taxonomic scope" value="Bacteria"/>
</dbReference>
<name>U5VUR8_9ACTN</name>
<evidence type="ECO:0000256" key="1">
    <source>
        <dbReference type="SAM" id="Phobius"/>
    </source>
</evidence>
<protein>
    <recommendedName>
        <fullName evidence="4">Prepilin-type N-terminal cleavage/methylation domain-containing protein</fullName>
    </recommendedName>
</protein>
<accession>U5VUR8</accession>
<organism evidence="2 3">
    <name type="scientific">Actinoplanes friuliensis DSM 7358</name>
    <dbReference type="NCBI Taxonomy" id="1246995"/>
    <lineage>
        <taxon>Bacteria</taxon>
        <taxon>Bacillati</taxon>
        <taxon>Actinomycetota</taxon>
        <taxon>Actinomycetes</taxon>
        <taxon>Micromonosporales</taxon>
        <taxon>Micromonosporaceae</taxon>
        <taxon>Actinoplanes</taxon>
    </lineage>
</organism>
<dbReference type="AlphaFoldDB" id="U5VUR8"/>